<dbReference type="Proteomes" id="UP000182761">
    <property type="component" value="Unassembled WGS sequence"/>
</dbReference>
<evidence type="ECO:0000256" key="1">
    <source>
        <dbReference type="ARBA" id="ARBA00022603"/>
    </source>
</evidence>
<dbReference type="RefSeq" id="WP_055425313.1">
    <property type="nucleotide sequence ID" value="NZ_FCOR01000005.1"/>
</dbReference>
<dbReference type="PANTHER" id="PTHR46429:SF1">
    <property type="entry name" value="23S RRNA (GUANOSINE-2'-O-)-METHYLTRANSFERASE RLMB"/>
    <property type="match status" value="1"/>
</dbReference>
<dbReference type="AlphaFoldDB" id="A0A0X3AP24"/>
<dbReference type="EMBL" id="FCOR01000005">
    <property type="protein sequence ID" value="CVK16101.1"/>
    <property type="molecule type" value="Genomic_DNA"/>
</dbReference>
<dbReference type="InterPro" id="IPR001537">
    <property type="entry name" value="SpoU_MeTrfase"/>
</dbReference>
<gene>
    <name evidence="4" type="ORF">Ga0061079_10560</name>
</gene>
<dbReference type="InterPro" id="IPR029028">
    <property type="entry name" value="Alpha/beta_knot_MTases"/>
</dbReference>
<dbReference type="GO" id="GO:0008173">
    <property type="term" value="F:RNA methyltransferase activity"/>
    <property type="evidence" value="ECO:0007669"/>
    <property type="project" value="InterPro"/>
</dbReference>
<dbReference type="SUPFAM" id="SSF75217">
    <property type="entry name" value="alpha/beta knot"/>
    <property type="match status" value="1"/>
</dbReference>
<dbReference type="GO" id="GO:0005829">
    <property type="term" value="C:cytosol"/>
    <property type="evidence" value="ECO:0007669"/>
    <property type="project" value="TreeGrafter"/>
</dbReference>
<dbReference type="OrthoDB" id="9795352at2"/>
<dbReference type="InterPro" id="IPR004441">
    <property type="entry name" value="rRNA_MeTrfase_TrmH"/>
</dbReference>
<proteinExistence type="predicted"/>
<evidence type="ECO:0000259" key="3">
    <source>
        <dbReference type="Pfam" id="PF00588"/>
    </source>
</evidence>
<keyword evidence="5" id="KW-1185">Reference proteome</keyword>
<reference evidence="4 5" key="1">
    <citation type="submission" date="2016-01" db="EMBL/GenBank/DDBJ databases">
        <authorList>
            <person name="McClelland M."/>
            <person name="Jain A."/>
            <person name="Saraogi P."/>
            <person name="Mendelson R."/>
            <person name="Westerman R."/>
            <person name="SanMiguel P."/>
            <person name="Csonka L."/>
        </authorList>
    </citation>
    <scope>NUCLEOTIDE SEQUENCE [LARGE SCALE GENOMIC DNA]</scope>
    <source>
        <strain evidence="4 5">R-53146</strain>
    </source>
</reference>
<organism evidence="4 5">
    <name type="scientific">Apibacter mensalis</name>
    <dbReference type="NCBI Taxonomy" id="1586267"/>
    <lineage>
        <taxon>Bacteria</taxon>
        <taxon>Pseudomonadati</taxon>
        <taxon>Bacteroidota</taxon>
        <taxon>Flavobacteriia</taxon>
        <taxon>Flavobacteriales</taxon>
        <taxon>Weeksellaceae</taxon>
        <taxon>Apibacter</taxon>
    </lineage>
</organism>
<dbReference type="InterPro" id="IPR029026">
    <property type="entry name" value="tRNA_m1G_MTases_N"/>
</dbReference>
<name>A0A0X3AP24_9FLAO</name>
<evidence type="ECO:0000313" key="5">
    <source>
        <dbReference type="Proteomes" id="UP000182761"/>
    </source>
</evidence>
<dbReference type="STRING" id="1586267.GCA_001418685_00945"/>
<evidence type="ECO:0000256" key="2">
    <source>
        <dbReference type="ARBA" id="ARBA00022679"/>
    </source>
</evidence>
<dbReference type="GO" id="GO:0032259">
    <property type="term" value="P:methylation"/>
    <property type="evidence" value="ECO:0007669"/>
    <property type="project" value="UniProtKB-KW"/>
</dbReference>
<keyword evidence="1 4" id="KW-0489">Methyltransferase</keyword>
<dbReference type="Pfam" id="PF00588">
    <property type="entry name" value="SpoU_methylase"/>
    <property type="match status" value="1"/>
</dbReference>
<dbReference type="GO" id="GO:0006396">
    <property type="term" value="P:RNA processing"/>
    <property type="evidence" value="ECO:0007669"/>
    <property type="project" value="InterPro"/>
</dbReference>
<dbReference type="CDD" id="cd18097">
    <property type="entry name" value="SpoU-like"/>
    <property type="match status" value="1"/>
</dbReference>
<evidence type="ECO:0000313" key="4">
    <source>
        <dbReference type="EMBL" id="CVK16101.1"/>
    </source>
</evidence>
<protein>
    <submittedName>
        <fullName evidence="4">SpoU rRNA Methylase family protein</fullName>
    </submittedName>
</protein>
<accession>A0A0X3AP24</accession>
<feature type="domain" description="tRNA/rRNA methyltransferase SpoU type" evidence="3">
    <location>
        <begin position="31"/>
        <end position="174"/>
    </location>
</feature>
<dbReference type="GO" id="GO:0003723">
    <property type="term" value="F:RNA binding"/>
    <property type="evidence" value="ECO:0007669"/>
    <property type="project" value="InterPro"/>
</dbReference>
<sequence>MHKQAKIEKLKLESLNRKSIEVYKESKKIPVIVLLDQVRSMHNVGSVFRTSDAFAIDKIYLCGITPCPPHREIQKTALGATESVEWKYQENISELIINLKGQGYSIVGIEQVKGSILLQDYPINKQQKYALIFGNEVEGISDHILDLIDVFVEIPQSGTKHSLNVSVCAGIALWEWYHNLFNK</sequence>
<dbReference type="Gene3D" id="3.40.1280.10">
    <property type="match status" value="1"/>
</dbReference>
<dbReference type="PANTHER" id="PTHR46429">
    <property type="entry name" value="23S RRNA (GUANOSINE-2'-O-)-METHYLTRANSFERASE RLMB"/>
    <property type="match status" value="1"/>
</dbReference>
<keyword evidence="2" id="KW-0808">Transferase</keyword>